<comment type="caution">
    <text evidence="1">The sequence shown here is derived from an EMBL/GenBank/DDBJ whole genome shotgun (WGS) entry which is preliminary data.</text>
</comment>
<accession>A0ACC3MUA1</accession>
<name>A0ACC3MUA1_9PEZI</name>
<evidence type="ECO:0000313" key="2">
    <source>
        <dbReference type="Proteomes" id="UP001281147"/>
    </source>
</evidence>
<dbReference type="Proteomes" id="UP001281147">
    <property type="component" value="Unassembled WGS sequence"/>
</dbReference>
<proteinExistence type="predicted"/>
<dbReference type="EMBL" id="JAUTXU010000146">
    <property type="protein sequence ID" value="KAK3703856.1"/>
    <property type="molecule type" value="Genomic_DNA"/>
</dbReference>
<sequence>MEPDETKPNPSSTLPTLEAPADWPLKSSTSTLEEKIEDRKRLWIRQPPYLDNAEPPSPLNPSLQSAPLPQTSRMSLFNLFSKPKAERQRGYTEQGLDAPTRLSAKQFNQSNPNLVAQAQAPSVLSLQTARTRVASRWKSKEASKPPSQERKNGSFEPPPLYQAYPQSMKEGTLEVSTMTVESLRQKLKHKRGALPGMDPTTGEGTRSALKHVANGSGAQAELPRKVFVLVTSGYLLQYAENGPSDRIPERVLHLGKDSAAFACDLVPGQHYVLQVSQAVDHDGVLIASSGSLLSKLGLRSAASKRTTSSFLLVMENARQMDSWMMAIRREIDNVGGSRMRADLSTPTTANNSNDMVDSPSQSHRYEVKRDPSKVSLVTSPVDSPSRTAFLLPSPGRSPGLEAEEINDDTATIDGIEMEVSKMEDNSRKSSPVRKRAPSDSPSISSSAAVSVEQHQLNNLRSSVSDSTRTSRTSQAGTVASPVATSRASSIAGSPPSEQPLDAMAEAPRDNGVPLKSTTYRPMASHSMSRRRSGVPLPTPKEGQTLSTIVTHDISPKKPRWSAIADSPVAGNNAMLSIKTSPKKSLTSARSAPNLHTASSTKAKHDSKMPDLPPVPSKASAADSERPNSLVGDLPSPSLSMWSSGRAPGRRSSVMQPLAAQASPSRQLIIHQAEPNRGKRISFSMPLKVNPSGVHSPTISANNRRPSTLNDPDAASETPTVHTLTAKVYSSKRISTSQVHPNPTSPNATSTERSRTLSPPPRLSFLPGQYQIPSGISPVLSKRSSTTAADSSISRAASASPRLSFLPSQYQIPAGISPVPPKRSSSATSPTLQSQANGGALKRPTSMQVRSDHAPFLSSVRTSQSGPIDARAIPIRGMKPSRSATNVAALAQAPPPETFKSHSFGTPRLSEEDDQATPLPDRALSPLPSRPGSRASGRRSVRGRSSLPELDLGLPVVGLGPPAPPPSAPLPLLPTGSRPSSPTPSVMYNTNAGIESVAGLGIRVS</sequence>
<reference evidence="1" key="1">
    <citation type="submission" date="2023-07" db="EMBL/GenBank/DDBJ databases">
        <title>Black Yeasts Isolated from many extreme environments.</title>
        <authorList>
            <person name="Coleine C."/>
            <person name="Stajich J.E."/>
            <person name="Selbmann L."/>
        </authorList>
    </citation>
    <scope>NUCLEOTIDE SEQUENCE</scope>
    <source>
        <strain evidence="1">CCFEE 5714</strain>
    </source>
</reference>
<organism evidence="1 2">
    <name type="scientific">Vermiconidia calcicola</name>
    <dbReference type="NCBI Taxonomy" id="1690605"/>
    <lineage>
        <taxon>Eukaryota</taxon>
        <taxon>Fungi</taxon>
        <taxon>Dikarya</taxon>
        <taxon>Ascomycota</taxon>
        <taxon>Pezizomycotina</taxon>
        <taxon>Dothideomycetes</taxon>
        <taxon>Dothideomycetidae</taxon>
        <taxon>Mycosphaerellales</taxon>
        <taxon>Extremaceae</taxon>
        <taxon>Vermiconidia</taxon>
    </lineage>
</organism>
<protein>
    <submittedName>
        <fullName evidence="1">Uncharacterized protein</fullName>
    </submittedName>
</protein>
<keyword evidence="2" id="KW-1185">Reference proteome</keyword>
<gene>
    <name evidence="1" type="ORF">LTR37_014179</name>
</gene>
<evidence type="ECO:0000313" key="1">
    <source>
        <dbReference type="EMBL" id="KAK3703856.1"/>
    </source>
</evidence>